<dbReference type="EMBL" id="PVLV01000498">
    <property type="protein sequence ID" value="PRH76437.1"/>
    <property type="molecule type" value="Genomic_DNA"/>
</dbReference>
<keyword evidence="2" id="KW-1185">Reference proteome</keyword>
<evidence type="ECO:0000313" key="1">
    <source>
        <dbReference type="EMBL" id="PRH76437.1"/>
    </source>
</evidence>
<accession>A0A2S9PQ16</accession>
<dbReference type="GO" id="GO:0016740">
    <property type="term" value="F:transferase activity"/>
    <property type="evidence" value="ECO:0007669"/>
    <property type="project" value="UniProtKB-KW"/>
</dbReference>
<keyword evidence="1" id="KW-0808">Transferase</keyword>
<dbReference type="Proteomes" id="UP000239322">
    <property type="component" value="Unassembled WGS sequence"/>
</dbReference>
<reference evidence="1 2" key="1">
    <citation type="submission" date="2018-03" db="EMBL/GenBank/DDBJ databases">
        <title>Novel Streptomyces sp. from soil.</title>
        <authorList>
            <person name="Tan G.Y.A."/>
            <person name="Lee Z.Y."/>
        </authorList>
    </citation>
    <scope>NUCLEOTIDE SEQUENCE [LARGE SCALE GENOMIC DNA]</scope>
    <source>
        <strain evidence="1 2">ST5x</strain>
    </source>
</reference>
<comment type="caution">
    <text evidence="1">The sequence shown here is derived from an EMBL/GenBank/DDBJ whole genome shotgun (WGS) entry which is preliminary data.</text>
</comment>
<name>A0A2S9PQ16_9ACTN</name>
<evidence type="ECO:0000313" key="2">
    <source>
        <dbReference type="Proteomes" id="UP000239322"/>
    </source>
</evidence>
<organism evidence="1 2">
    <name type="scientific">Streptomyces solincola</name>
    <dbReference type="NCBI Taxonomy" id="2100817"/>
    <lineage>
        <taxon>Bacteria</taxon>
        <taxon>Bacillati</taxon>
        <taxon>Actinomycetota</taxon>
        <taxon>Actinomycetes</taxon>
        <taxon>Kitasatosporales</taxon>
        <taxon>Streptomycetaceae</taxon>
        <taxon>Streptomyces</taxon>
    </lineage>
</organism>
<proteinExistence type="predicted"/>
<feature type="non-terminal residue" evidence="1">
    <location>
        <position position="38"/>
    </location>
</feature>
<gene>
    <name evidence="1" type="ORF">C6N75_25635</name>
</gene>
<sequence length="38" mass="3895">MPVSLLTIGRLVEFPVSGGMIRSYESTSGGPGRSTTPG</sequence>
<dbReference type="AlphaFoldDB" id="A0A2S9PQ16"/>
<protein>
    <submittedName>
        <fullName evidence="1">Phosphoribosylglycinamide formyltransferase</fullName>
    </submittedName>
</protein>